<dbReference type="AlphaFoldDB" id="A0AAD6V7U9"/>
<feature type="region of interest" description="Disordered" evidence="1">
    <location>
        <begin position="31"/>
        <end position="57"/>
    </location>
</feature>
<feature type="compositionally biased region" description="Basic and acidic residues" evidence="1">
    <location>
        <begin position="101"/>
        <end position="114"/>
    </location>
</feature>
<proteinExistence type="predicted"/>
<comment type="caution">
    <text evidence="2">The sequence shown here is derived from an EMBL/GenBank/DDBJ whole genome shotgun (WGS) entry which is preliminary data.</text>
</comment>
<feature type="region of interest" description="Disordered" evidence="1">
    <location>
        <begin position="97"/>
        <end position="120"/>
    </location>
</feature>
<organism evidence="2 3">
    <name type="scientific">Mycena pura</name>
    <dbReference type="NCBI Taxonomy" id="153505"/>
    <lineage>
        <taxon>Eukaryota</taxon>
        <taxon>Fungi</taxon>
        <taxon>Dikarya</taxon>
        <taxon>Basidiomycota</taxon>
        <taxon>Agaricomycotina</taxon>
        <taxon>Agaricomycetes</taxon>
        <taxon>Agaricomycetidae</taxon>
        <taxon>Agaricales</taxon>
        <taxon>Marasmiineae</taxon>
        <taxon>Mycenaceae</taxon>
        <taxon>Mycena</taxon>
    </lineage>
</organism>
<evidence type="ECO:0000313" key="3">
    <source>
        <dbReference type="Proteomes" id="UP001219525"/>
    </source>
</evidence>
<keyword evidence="3" id="KW-1185">Reference proteome</keyword>
<accession>A0AAD6V7U9</accession>
<sequence length="120" mass="13459">QSVIIKSSAGWRKQVGEWQREVQELDALDHLSEQDDEGAEEFPDVTLQSARQRGSGRRRAWLPATLESLFAGGAPSPIQLKRRERVVSEEGRLMELLQAVHSDKEPDDGAREGSGDDYEE</sequence>
<protein>
    <submittedName>
        <fullName evidence="2">Uncharacterized protein</fullName>
    </submittedName>
</protein>
<evidence type="ECO:0000313" key="2">
    <source>
        <dbReference type="EMBL" id="KAJ7205457.1"/>
    </source>
</evidence>
<name>A0AAD6V7U9_9AGAR</name>
<dbReference type="EMBL" id="JARJCW010000043">
    <property type="protein sequence ID" value="KAJ7205457.1"/>
    <property type="molecule type" value="Genomic_DNA"/>
</dbReference>
<gene>
    <name evidence="2" type="ORF">GGX14DRAFT_367981</name>
</gene>
<dbReference type="Proteomes" id="UP001219525">
    <property type="component" value="Unassembled WGS sequence"/>
</dbReference>
<feature type="compositionally biased region" description="Acidic residues" evidence="1">
    <location>
        <begin position="34"/>
        <end position="43"/>
    </location>
</feature>
<evidence type="ECO:0000256" key="1">
    <source>
        <dbReference type="SAM" id="MobiDB-lite"/>
    </source>
</evidence>
<reference evidence="2" key="1">
    <citation type="submission" date="2023-03" db="EMBL/GenBank/DDBJ databases">
        <title>Massive genome expansion in bonnet fungi (Mycena s.s.) driven by repeated elements and novel gene families across ecological guilds.</title>
        <authorList>
            <consortium name="Lawrence Berkeley National Laboratory"/>
            <person name="Harder C.B."/>
            <person name="Miyauchi S."/>
            <person name="Viragh M."/>
            <person name="Kuo A."/>
            <person name="Thoen E."/>
            <person name="Andreopoulos B."/>
            <person name="Lu D."/>
            <person name="Skrede I."/>
            <person name="Drula E."/>
            <person name="Henrissat B."/>
            <person name="Morin E."/>
            <person name="Kohler A."/>
            <person name="Barry K."/>
            <person name="LaButti K."/>
            <person name="Morin E."/>
            <person name="Salamov A."/>
            <person name="Lipzen A."/>
            <person name="Mereny Z."/>
            <person name="Hegedus B."/>
            <person name="Baldrian P."/>
            <person name="Stursova M."/>
            <person name="Weitz H."/>
            <person name="Taylor A."/>
            <person name="Grigoriev I.V."/>
            <person name="Nagy L.G."/>
            <person name="Martin F."/>
            <person name="Kauserud H."/>
        </authorList>
    </citation>
    <scope>NUCLEOTIDE SEQUENCE</scope>
    <source>
        <strain evidence="2">9144</strain>
    </source>
</reference>
<feature type="non-terminal residue" evidence="2">
    <location>
        <position position="1"/>
    </location>
</feature>